<dbReference type="PROSITE" id="PS51061">
    <property type="entry name" value="R3H"/>
    <property type="match status" value="1"/>
</dbReference>
<keyword evidence="4" id="KW-1185">Reference proteome</keyword>
<organism evidence="3 4">
    <name type="scientific">Daphnia magna</name>
    <dbReference type="NCBI Taxonomy" id="35525"/>
    <lineage>
        <taxon>Eukaryota</taxon>
        <taxon>Metazoa</taxon>
        <taxon>Ecdysozoa</taxon>
        <taxon>Arthropoda</taxon>
        <taxon>Crustacea</taxon>
        <taxon>Branchiopoda</taxon>
        <taxon>Diplostraca</taxon>
        <taxon>Cladocera</taxon>
        <taxon>Anomopoda</taxon>
        <taxon>Daphniidae</taxon>
        <taxon>Daphnia</taxon>
    </lineage>
</organism>
<dbReference type="SUPFAM" id="SSF82708">
    <property type="entry name" value="R3H domain"/>
    <property type="match status" value="1"/>
</dbReference>
<feature type="region of interest" description="Disordered" evidence="1">
    <location>
        <begin position="1"/>
        <end position="28"/>
    </location>
</feature>
<name>A0ABQ9YWW9_9CRUS</name>
<evidence type="ECO:0000313" key="4">
    <source>
        <dbReference type="Proteomes" id="UP001234178"/>
    </source>
</evidence>
<dbReference type="EMBL" id="JAOYFB010000001">
    <property type="protein sequence ID" value="KAK4005136.1"/>
    <property type="molecule type" value="Genomic_DNA"/>
</dbReference>
<sequence>MEDLLGSILNKMTKPPSLDEQQRKATRKQAENLIERQNEERALLRNFQKKMQTKIADFMLDNALEKVTLPPMNRIQRSIIHEIAETAGLSAFSFGEEDIDRHVVVYKKEFTPCQEELSAYRRGLEWKPKLVEEESTPEVDQLPSSKSESAAVAHYSTKYDRLFGNEQVKEATKVTQINRKYGFVSSENKKDQRSIEQTLDDIRAKKRQKKDVTNQV</sequence>
<dbReference type="SMART" id="SM00393">
    <property type="entry name" value="R3H"/>
    <property type="match status" value="1"/>
</dbReference>
<reference evidence="3 4" key="1">
    <citation type="journal article" date="2023" name="Nucleic Acids Res.">
        <title>The hologenome of Daphnia magna reveals possible DNA methylation and microbiome-mediated evolution of the host genome.</title>
        <authorList>
            <person name="Chaturvedi A."/>
            <person name="Li X."/>
            <person name="Dhandapani V."/>
            <person name="Marshall H."/>
            <person name="Kissane S."/>
            <person name="Cuenca-Cambronero M."/>
            <person name="Asole G."/>
            <person name="Calvet F."/>
            <person name="Ruiz-Romero M."/>
            <person name="Marangio P."/>
            <person name="Guigo R."/>
            <person name="Rago D."/>
            <person name="Mirbahai L."/>
            <person name="Eastwood N."/>
            <person name="Colbourne J.K."/>
            <person name="Zhou J."/>
            <person name="Mallon E."/>
            <person name="Orsini L."/>
        </authorList>
    </citation>
    <scope>NUCLEOTIDE SEQUENCE [LARGE SCALE GENOMIC DNA]</scope>
    <source>
        <strain evidence="3">LRV0_1</strain>
    </source>
</reference>
<dbReference type="Pfam" id="PF01424">
    <property type="entry name" value="R3H"/>
    <property type="match status" value="1"/>
</dbReference>
<dbReference type="InterPro" id="IPR017330">
    <property type="entry name" value="SPAG7"/>
</dbReference>
<dbReference type="PANTHER" id="PTHR13498">
    <property type="entry name" value="SPERM ASSOCIATED ANTIGEN 7"/>
    <property type="match status" value="1"/>
</dbReference>
<proteinExistence type="predicted"/>
<evidence type="ECO:0000259" key="2">
    <source>
        <dbReference type="PROSITE" id="PS51061"/>
    </source>
</evidence>
<evidence type="ECO:0000256" key="1">
    <source>
        <dbReference type="SAM" id="MobiDB-lite"/>
    </source>
</evidence>
<dbReference type="Gene3D" id="3.30.1370.50">
    <property type="entry name" value="R3H-like domain"/>
    <property type="match status" value="1"/>
</dbReference>
<dbReference type="Proteomes" id="UP001234178">
    <property type="component" value="Unassembled WGS sequence"/>
</dbReference>
<dbReference type="PANTHER" id="PTHR13498:SF3">
    <property type="entry name" value="SPERM-ASSOCIATED ANTIGEN 7"/>
    <property type="match status" value="1"/>
</dbReference>
<gene>
    <name evidence="3" type="ORF">OUZ56_006859</name>
</gene>
<accession>A0ABQ9YWW9</accession>
<dbReference type="InterPro" id="IPR036867">
    <property type="entry name" value="R3H_dom_sf"/>
</dbReference>
<protein>
    <recommendedName>
        <fullName evidence="2">R3H domain-containing protein</fullName>
    </recommendedName>
</protein>
<feature type="domain" description="R3H" evidence="2">
    <location>
        <begin position="45"/>
        <end position="108"/>
    </location>
</feature>
<comment type="caution">
    <text evidence="3">The sequence shown here is derived from an EMBL/GenBank/DDBJ whole genome shotgun (WGS) entry which is preliminary data.</text>
</comment>
<dbReference type="InterPro" id="IPR001374">
    <property type="entry name" value="R3H_dom"/>
</dbReference>
<evidence type="ECO:0000313" key="3">
    <source>
        <dbReference type="EMBL" id="KAK4005136.1"/>
    </source>
</evidence>